<dbReference type="KEGG" id="aqu:100633942"/>
<organism evidence="1">
    <name type="scientific">Amphimedon queenslandica</name>
    <name type="common">Sponge</name>
    <dbReference type="NCBI Taxonomy" id="400682"/>
    <lineage>
        <taxon>Eukaryota</taxon>
        <taxon>Metazoa</taxon>
        <taxon>Porifera</taxon>
        <taxon>Demospongiae</taxon>
        <taxon>Heteroscleromorpha</taxon>
        <taxon>Haplosclerida</taxon>
        <taxon>Niphatidae</taxon>
        <taxon>Amphimedon</taxon>
    </lineage>
</organism>
<protein>
    <submittedName>
        <fullName evidence="1">Uncharacterized protein</fullName>
    </submittedName>
</protein>
<reference evidence="1" key="2">
    <citation type="submission" date="2017-05" db="UniProtKB">
        <authorList>
            <consortium name="EnsemblMetazoa"/>
        </authorList>
    </citation>
    <scope>IDENTIFICATION</scope>
</reference>
<evidence type="ECO:0000313" key="2">
    <source>
        <dbReference type="Proteomes" id="UP000007879"/>
    </source>
</evidence>
<accession>A0A1X7UGP8</accession>
<sequence length="174" mass="20852">MAAVSWRLTSVLKSSLWSSRAIGPLFRGRAITRYYIPQATPILYRQYSSKDIEVTLTPEEKKISDRMDRGYIRRFFDWMNSDPEPIEEVFSEEERLKREDLDRRLNEMLYSNPPIKPDLAFVTEMIETMMTFNDRIAVENWYLVMPELKLTPDKEFKEKVEAYLEKAHRDSYYE</sequence>
<dbReference type="AlphaFoldDB" id="A0A1X7UGP8"/>
<gene>
    <name evidence="1" type="primary">100633942</name>
</gene>
<evidence type="ECO:0000313" key="1">
    <source>
        <dbReference type="EnsemblMetazoa" id="Aqu2.1.26825_001"/>
    </source>
</evidence>
<reference evidence="2" key="1">
    <citation type="journal article" date="2010" name="Nature">
        <title>The Amphimedon queenslandica genome and the evolution of animal complexity.</title>
        <authorList>
            <person name="Srivastava M."/>
            <person name="Simakov O."/>
            <person name="Chapman J."/>
            <person name="Fahey B."/>
            <person name="Gauthier M.E."/>
            <person name="Mitros T."/>
            <person name="Richards G.S."/>
            <person name="Conaco C."/>
            <person name="Dacre M."/>
            <person name="Hellsten U."/>
            <person name="Larroux C."/>
            <person name="Putnam N.H."/>
            <person name="Stanke M."/>
            <person name="Adamska M."/>
            <person name="Darling A."/>
            <person name="Degnan S.M."/>
            <person name="Oakley T.H."/>
            <person name="Plachetzki D.C."/>
            <person name="Zhai Y."/>
            <person name="Adamski M."/>
            <person name="Calcino A."/>
            <person name="Cummins S.F."/>
            <person name="Goodstein D.M."/>
            <person name="Harris C."/>
            <person name="Jackson D.J."/>
            <person name="Leys S.P."/>
            <person name="Shu S."/>
            <person name="Woodcroft B.J."/>
            <person name="Vervoort M."/>
            <person name="Kosik K.S."/>
            <person name="Manning G."/>
            <person name="Degnan B.M."/>
            <person name="Rokhsar D.S."/>
        </authorList>
    </citation>
    <scope>NUCLEOTIDE SEQUENCE [LARGE SCALE GENOMIC DNA]</scope>
</reference>
<keyword evidence="2" id="KW-1185">Reference proteome</keyword>
<name>A0A1X7UGP8_AMPQE</name>
<dbReference type="Proteomes" id="UP000007879">
    <property type="component" value="Unassembled WGS sequence"/>
</dbReference>
<proteinExistence type="predicted"/>
<dbReference type="InParanoid" id="A0A1X7UGP8"/>
<dbReference type="EnsemblMetazoa" id="XM_003387991.3">
    <property type="protein sequence ID" value="XP_003388039.1"/>
    <property type="gene ID" value="LOC100633942"/>
</dbReference>
<dbReference type="EnsemblMetazoa" id="Aqu2.1.26825_001">
    <property type="protein sequence ID" value="Aqu2.1.26825_001"/>
    <property type="gene ID" value="Aqu2.1.26825"/>
</dbReference>